<feature type="non-terminal residue" evidence="1">
    <location>
        <position position="146"/>
    </location>
</feature>
<gene>
    <name evidence="1" type="ORF">RFI_30163</name>
</gene>
<sequence length="146" mass="17667">MKMQLFITTKQGMKVELSIKEFLLHMDKLRIFVTFRLKQNRDYQYSRQSVHQHQEYKQWNAIMEYRVREENSGKQIQRLEEKNNDNVFDEKYSPNRQITLFLNPRAISLWDMKLGKKVKEITDINCIRTTLSPDGRFFAAFSSYDM</sequence>
<dbReference type="OrthoDB" id="10251741at2759"/>
<comment type="caution">
    <text evidence="1">The sequence shown here is derived from an EMBL/GenBank/DDBJ whole genome shotgun (WGS) entry which is preliminary data.</text>
</comment>
<name>X6M016_RETFI</name>
<dbReference type="Proteomes" id="UP000023152">
    <property type="component" value="Unassembled WGS sequence"/>
</dbReference>
<reference evidence="1 2" key="1">
    <citation type="journal article" date="2013" name="Curr. Biol.">
        <title>The Genome of the Foraminiferan Reticulomyxa filosa.</title>
        <authorList>
            <person name="Glockner G."/>
            <person name="Hulsmann N."/>
            <person name="Schleicher M."/>
            <person name="Noegel A.A."/>
            <person name="Eichinger L."/>
            <person name="Gallinger C."/>
            <person name="Pawlowski J."/>
            <person name="Sierra R."/>
            <person name="Euteneuer U."/>
            <person name="Pillet L."/>
            <person name="Moustafa A."/>
            <person name="Platzer M."/>
            <person name="Groth M."/>
            <person name="Szafranski K."/>
            <person name="Schliwa M."/>
        </authorList>
    </citation>
    <scope>NUCLEOTIDE SEQUENCE [LARGE SCALE GENOMIC DNA]</scope>
</reference>
<protein>
    <submittedName>
        <fullName evidence="1">Uncharacterized protein</fullName>
    </submittedName>
</protein>
<dbReference type="EMBL" id="ASPP01026365">
    <property type="protein sequence ID" value="ETO07229.1"/>
    <property type="molecule type" value="Genomic_DNA"/>
</dbReference>
<evidence type="ECO:0000313" key="2">
    <source>
        <dbReference type="Proteomes" id="UP000023152"/>
    </source>
</evidence>
<accession>X6M016</accession>
<keyword evidence="2" id="KW-1185">Reference proteome</keyword>
<organism evidence="1 2">
    <name type="scientific">Reticulomyxa filosa</name>
    <dbReference type="NCBI Taxonomy" id="46433"/>
    <lineage>
        <taxon>Eukaryota</taxon>
        <taxon>Sar</taxon>
        <taxon>Rhizaria</taxon>
        <taxon>Retaria</taxon>
        <taxon>Foraminifera</taxon>
        <taxon>Monothalamids</taxon>
        <taxon>Reticulomyxidae</taxon>
        <taxon>Reticulomyxa</taxon>
    </lineage>
</organism>
<evidence type="ECO:0000313" key="1">
    <source>
        <dbReference type="EMBL" id="ETO07229.1"/>
    </source>
</evidence>
<proteinExistence type="predicted"/>
<dbReference type="AlphaFoldDB" id="X6M016"/>